<keyword evidence="2" id="KW-0489">Methyltransferase</keyword>
<protein>
    <submittedName>
        <fullName evidence="2">Methyltransferase type 11</fullName>
    </submittedName>
</protein>
<reference evidence="2 3" key="1">
    <citation type="journal article" date="2012" name="Stand. Genomic Sci.">
        <title>Complete genome sequence of Halopiger xanaduensis type strain (SH-6(T)).</title>
        <authorList>
            <person name="Anderson I."/>
            <person name="Tindall B.J."/>
            <person name="Rohde M."/>
            <person name="Lucas S."/>
            <person name="Han J."/>
            <person name="Lapidus A."/>
            <person name="Cheng J.F."/>
            <person name="Goodwin L."/>
            <person name="Pitluck S."/>
            <person name="Peters L."/>
            <person name="Pati A."/>
            <person name="Mikhailova N."/>
            <person name="Pagani I."/>
            <person name="Teshima H."/>
            <person name="Han C."/>
            <person name="Tapia R."/>
            <person name="Land M."/>
            <person name="Woyke T."/>
            <person name="Klenk H.P."/>
            <person name="Kyrpides N."/>
            <person name="Ivanova N."/>
        </authorList>
    </citation>
    <scope>NUCLEOTIDE SEQUENCE [LARGE SCALE GENOMIC DNA]</scope>
    <source>
        <strain evidence="3">DSM 18323 / JCM 14033 / SH-6</strain>
    </source>
</reference>
<dbReference type="RefSeq" id="WP_013880202.1">
    <property type="nucleotide sequence ID" value="NC_015666.1"/>
</dbReference>
<dbReference type="InterPro" id="IPR029063">
    <property type="entry name" value="SAM-dependent_MTases_sf"/>
</dbReference>
<dbReference type="Gene3D" id="3.40.50.150">
    <property type="entry name" value="Vaccinia Virus protein VP39"/>
    <property type="match status" value="1"/>
</dbReference>
<gene>
    <name evidence="2" type="ordered locus">Halxa_2695</name>
</gene>
<proteinExistence type="predicted"/>
<feature type="domain" description="Methyltransferase" evidence="1">
    <location>
        <begin position="48"/>
        <end position="144"/>
    </location>
</feature>
<dbReference type="KEGG" id="hxa:Halxa_2695"/>
<dbReference type="HOGENOM" id="CLU_039068_4_0_2"/>
<name>F8D328_HALXS</name>
<dbReference type="GO" id="GO:0008168">
    <property type="term" value="F:methyltransferase activity"/>
    <property type="evidence" value="ECO:0007669"/>
    <property type="project" value="UniProtKB-KW"/>
</dbReference>
<dbReference type="EMBL" id="CP002839">
    <property type="protein sequence ID" value="AEH37312.1"/>
    <property type="molecule type" value="Genomic_DNA"/>
</dbReference>
<dbReference type="Proteomes" id="UP000006794">
    <property type="component" value="Chromosome"/>
</dbReference>
<dbReference type="Pfam" id="PF13649">
    <property type="entry name" value="Methyltransf_25"/>
    <property type="match status" value="1"/>
</dbReference>
<keyword evidence="3" id="KW-1185">Reference proteome</keyword>
<accession>F8D328</accession>
<evidence type="ECO:0000313" key="3">
    <source>
        <dbReference type="Proteomes" id="UP000006794"/>
    </source>
</evidence>
<dbReference type="SUPFAM" id="SSF53335">
    <property type="entry name" value="S-adenosyl-L-methionine-dependent methyltransferases"/>
    <property type="match status" value="1"/>
</dbReference>
<evidence type="ECO:0000313" key="2">
    <source>
        <dbReference type="EMBL" id="AEH37312.1"/>
    </source>
</evidence>
<dbReference type="CDD" id="cd02440">
    <property type="entry name" value="AdoMet_MTases"/>
    <property type="match status" value="1"/>
</dbReference>
<organism evidence="2 3">
    <name type="scientific">Halopiger xanaduensis (strain DSM 18323 / JCM 14033 / SH-6)</name>
    <dbReference type="NCBI Taxonomy" id="797210"/>
    <lineage>
        <taxon>Archaea</taxon>
        <taxon>Methanobacteriati</taxon>
        <taxon>Methanobacteriota</taxon>
        <taxon>Stenosarchaea group</taxon>
        <taxon>Halobacteria</taxon>
        <taxon>Halobacteriales</taxon>
        <taxon>Natrialbaceae</taxon>
        <taxon>Halopiger</taxon>
    </lineage>
</organism>
<dbReference type="GeneID" id="10797649"/>
<dbReference type="GO" id="GO:0032259">
    <property type="term" value="P:methylation"/>
    <property type="evidence" value="ECO:0007669"/>
    <property type="project" value="UniProtKB-KW"/>
</dbReference>
<dbReference type="OrthoDB" id="186171at2157"/>
<dbReference type="eggNOG" id="arCOG01792">
    <property type="taxonomic scope" value="Archaea"/>
</dbReference>
<dbReference type="InterPro" id="IPR041698">
    <property type="entry name" value="Methyltransf_25"/>
</dbReference>
<keyword evidence="2" id="KW-0808">Transferase</keyword>
<sequence>MTRKSTRIANQPAHELLATLGKRTLRPGGEALTRELLEALSIAAADDVVEFAPGVGATARLALDRNPNSYTGIELDRERAARLRKQLENIDRPVPEIVVGNAADTDLPRNSADAVYGEAMLTMQPDGGKRAILEEARRLLRPGGRYGVHELALADGVDDETAVRIRREAAQVANVRPQPLTESGWVDRLESAGFTVMWRALEPMALLEPRRVLADEGLLGTLRIGYNLLRRPQARRRVRSLRRIFERYEEQLRAIALVAERS</sequence>
<dbReference type="AlphaFoldDB" id="F8D328"/>
<evidence type="ECO:0000259" key="1">
    <source>
        <dbReference type="Pfam" id="PF13649"/>
    </source>
</evidence>